<feature type="compositionally biased region" description="Basic and acidic residues" evidence="1">
    <location>
        <begin position="215"/>
        <end position="236"/>
    </location>
</feature>
<accession>A0A6M3KBA9</accession>
<feature type="region of interest" description="Disordered" evidence="1">
    <location>
        <begin position="1"/>
        <end position="29"/>
    </location>
</feature>
<gene>
    <name evidence="2" type="ORF">MM415A00976_0012</name>
</gene>
<evidence type="ECO:0000313" key="2">
    <source>
        <dbReference type="EMBL" id="QJA78868.1"/>
    </source>
</evidence>
<proteinExistence type="predicted"/>
<feature type="compositionally biased region" description="Basic and acidic residues" evidence="1">
    <location>
        <begin position="157"/>
        <end position="175"/>
    </location>
</feature>
<organism evidence="2">
    <name type="scientific">viral metagenome</name>
    <dbReference type="NCBI Taxonomy" id="1070528"/>
    <lineage>
        <taxon>unclassified sequences</taxon>
        <taxon>metagenomes</taxon>
        <taxon>organismal metagenomes</taxon>
    </lineage>
</organism>
<feature type="region of interest" description="Disordered" evidence="1">
    <location>
        <begin position="155"/>
        <end position="236"/>
    </location>
</feature>
<reference evidence="2" key="1">
    <citation type="submission" date="2020-03" db="EMBL/GenBank/DDBJ databases">
        <title>The deep terrestrial virosphere.</title>
        <authorList>
            <person name="Holmfeldt K."/>
            <person name="Nilsson E."/>
            <person name="Simone D."/>
            <person name="Lopez-Fernandez M."/>
            <person name="Wu X."/>
            <person name="de Brujin I."/>
            <person name="Lundin D."/>
            <person name="Andersson A."/>
            <person name="Bertilsson S."/>
            <person name="Dopson M."/>
        </authorList>
    </citation>
    <scope>NUCLEOTIDE SEQUENCE</scope>
    <source>
        <strain evidence="2">MM415A00976</strain>
    </source>
</reference>
<protein>
    <submittedName>
        <fullName evidence="2">Uncharacterized protein</fullName>
    </submittedName>
</protein>
<name>A0A6M3KBA9_9ZZZZ</name>
<evidence type="ECO:0000256" key="1">
    <source>
        <dbReference type="SAM" id="MobiDB-lite"/>
    </source>
</evidence>
<sequence>MAEELEREEEEEEVVVKGKQEEDEEQVTLSSTQYNAILDRMQELEDAALNQRRKGPLSVDELAGELDEAPKKQPVQGAFDPNALEGMTNAQLVQFVFQAVERGIGQPLLVKLEEVRVKEEIKELRSLLKENDEDDFDELKDEIYKVASRNPNLSIKEAYRLAKKEEGGKSRKRGENEEEGTPKKKRDVLYTLPPRTRTHSEKPSHSRGATSEGAPESRMDAAKRAIEDMEKKGAFG</sequence>
<dbReference type="AlphaFoldDB" id="A0A6M3KBA9"/>
<dbReference type="EMBL" id="MT142357">
    <property type="protein sequence ID" value="QJA78868.1"/>
    <property type="molecule type" value="Genomic_DNA"/>
</dbReference>
<feature type="compositionally biased region" description="Acidic residues" evidence="1">
    <location>
        <begin position="1"/>
        <end position="13"/>
    </location>
</feature>